<protein>
    <submittedName>
        <fullName evidence="1">Uncharacterized protein</fullName>
    </submittedName>
</protein>
<evidence type="ECO:0000313" key="1">
    <source>
        <dbReference type="EMBL" id="GEV82322.1"/>
    </source>
</evidence>
<reference evidence="1" key="1">
    <citation type="journal article" date="2019" name="Sci. Rep.">
        <title>Draft genome of Tanacetum cinerariifolium, the natural source of mosquito coil.</title>
        <authorList>
            <person name="Yamashiro T."/>
            <person name="Shiraishi A."/>
            <person name="Satake H."/>
            <person name="Nakayama K."/>
        </authorList>
    </citation>
    <scope>NUCLEOTIDE SEQUENCE</scope>
</reference>
<gene>
    <name evidence="1" type="ORF">Tci_154299</name>
</gene>
<comment type="caution">
    <text evidence="1">The sequence shown here is derived from an EMBL/GenBank/DDBJ whole genome shotgun (WGS) entry which is preliminary data.</text>
</comment>
<sequence length="116" mass="13514">MLGLLQTIALLGEEWKQMMVKPVLGEKRDKLVVFHALKFATPIRELGNWKHGNRIARKIHKPDIENLESQMLKISNMQRVLFELQSRHKPGIEILKSQMLKINNMQRASEVVFKNS</sequence>
<organism evidence="1">
    <name type="scientific">Tanacetum cinerariifolium</name>
    <name type="common">Dalmatian daisy</name>
    <name type="synonym">Chrysanthemum cinerariifolium</name>
    <dbReference type="NCBI Taxonomy" id="118510"/>
    <lineage>
        <taxon>Eukaryota</taxon>
        <taxon>Viridiplantae</taxon>
        <taxon>Streptophyta</taxon>
        <taxon>Embryophyta</taxon>
        <taxon>Tracheophyta</taxon>
        <taxon>Spermatophyta</taxon>
        <taxon>Magnoliopsida</taxon>
        <taxon>eudicotyledons</taxon>
        <taxon>Gunneridae</taxon>
        <taxon>Pentapetalae</taxon>
        <taxon>asterids</taxon>
        <taxon>campanulids</taxon>
        <taxon>Asterales</taxon>
        <taxon>Asteraceae</taxon>
        <taxon>Asteroideae</taxon>
        <taxon>Anthemideae</taxon>
        <taxon>Anthemidinae</taxon>
        <taxon>Tanacetum</taxon>
    </lineage>
</organism>
<dbReference type="EMBL" id="BKCJ010035463">
    <property type="protein sequence ID" value="GEV82322.1"/>
    <property type="molecule type" value="Genomic_DNA"/>
</dbReference>
<accession>A0A699GSJ1</accession>
<proteinExistence type="predicted"/>
<dbReference type="AlphaFoldDB" id="A0A699GSJ1"/>
<name>A0A699GSJ1_TANCI</name>